<organism evidence="2 3">
    <name type="scientific">Ferriphaselus amnicola</name>
    <dbReference type="NCBI Taxonomy" id="1188319"/>
    <lineage>
        <taxon>Bacteria</taxon>
        <taxon>Pseudomonadati</taxon>
        <taxon>Pseudomonadota</taxon>
        <taxon>Betaproteobacteria</taxon>
        <taxon>Nitrosomonadales</taxon>
        <taxon>Gallionellaceae</taxon>
        <taxon>Ferriphaselus</taxon>
    </lineage>
</organism>
<dbReference type="AlphaFoldDB" id="A0A2Z6GC69"/>
<sequence>MANCAQDFLTLACEMQVSATNEIGMRTAANRAYYSVYHNAKNIKNLVNLPDSQGAGGVHAKLFRSLEECKPRHSSMQTEIRQVGIFATRQLKTLRTDADYDIDITFDKVKMDETIAKSQLLMGKISTILSQHKLPSPSPTTEDEPLSTDKPEIGAPVPRSRFHLRAVK</sequence>
<dbReference type="Gene3D" id="1.20.120.330">
    <property type="entry name" value="Nucleotidyltransferases domain 2"/>
    <property type="match status" value="1"/>
</dbReference>
<gene>
    <name evidence="2" type="ORF">OYT1_ch1648</name>
</gene>
<proteinExistence type="predicted"/>
<evidence type="ECO:0000313" key="2">
    <source>
        <dbReference type="EMBL" id="BBE51193.1"/>
    </source>
</evidence>
<evidence type="ECO:0000256" key="1">
    <source>
        <dbReference type="SAM" id="MobiDB-lite"/>
    </source>
</evidence>
<dbReference type="EMBL" id="AP018738">
    <property type="protein sequence ID" value="BBE51193.1"/>
    <property type="molecule type" value="Genomic_DNA"/>
</dbReference>
<dbReference type="Proteomes" id="UP000033070">
    <property type="component" value="Chromosome"/>
</dbReference>
<dbReference type="KEGG" id="fam:OYT1_ch1648"/>
<feature type="region of interest" description="Disordered" evidence="1">
    <location>
        <begin position="131"/>
        <end position="168"/>
    </location>
</feature>
<dbReference type="RefSeq" id="WP_062627750.1">
    <property type="nucleotide sequence ID" value="NZ_AP018738.1"/>
</dbReference>
<reference evidence="2 3" key="1">
    <citation type="submission" date="2018-06" db="EMBL/GenBank/DDBJ databases">
        <title>OYT1 Genome Sequencing.</title>
        <authorList>
            <person name="Kato S."/>
            <person name="Itoh T."/>
            <person name="Ohkuma M."/>
        </authorList>
    </citation>
    <scope>NUCLEOTIDE SEQUENCE [LARGE SCALE GENOMIC DNA]</scope>
    <source>
        <strain evidence="2 3">OYT1</strain>
    </source>
</reference>
<keyword evidence="3" id="KW-1185">Reference proteome</keyword>
<evidence type="ECO:0008006" key="4">
    <source>
        <dbReference type="Google" id="ProtNLM"/>
    </source>
</evidence>
<accession>A0A2Z6GC69</accession>
<evidence type="ECO:0000313" key="3">
    <source>
        <dbReference type="Proteomes" id="UP000033070"/>
    </source>
</evidence>
<name>A0A2Z6GC69_9PROT</name>
<protein>
    <recommendedName>
        <fullName evidence="4">HEPN domain-containing protein</fullName>
    </recommendedName>
</protein>